<dbReference type="Pfam" id="PF20636">
    <property type="entry name" value="SMN_G2-BD"/>
    <property type="match status" value="1"/>
</dbReference>
<comment type="subcellular location">
    <subcellularLocation>
        <location evidence="1">Nucleus</location>
    </subcellularLocation>
</comment>
<evidence type="ECO:0000313" key="8">
    <source>
        <dbReference type="EMBL" id="KAG5674017.1"/>
    </source>
</evidence>
<dbReference type="GO" id="GO:0006397">
    <property type="term" value="P:mRNA processing"/>
    <property type="evidence" value="ECO:0007669"/>
    <property type="project" value="UniProtKB-KW"/>
</dbReference>
<organism evidence="8 9">
    <name type="scientific">Polypedilum vanderplanki</name>
    <name type="common">Sleeping chironomid midge</name>
    <dbReference type="NCBI Taxonomy" id="319348"/>
    <lineage>
        <taxon>Eukaryota</taxon>
        <taxon>Metazoa</taxon>
        <taxon>Ecdysozoa</taxon>
        <taxon>Arthropoda</taxon>
        <taxon>Hexapoda</taxon>
        <taxon>Insecta</taxon>
        <taxon>Pterygota</taxon>
        <taxon>Neoptera</taxon>
        <taxon>Endopterygota</taxon>
        <taxon>Diptera</taxon>
        <taxon>Nematocera</taxon>
        <taxon>Chironomoidea</taxon>
        <taxon>Chironomidae</taxon>
        <taxon>Chironominae</taxon>
        <taxon>Polypedilum</taxon>
        <taxon>Polypedilum</taxon>
    </lineage>
</organism>
<dbReference type="Pfam" id="PF20635">
    <property type="entry name" value="SMN_YG-box"/>
    <property type="match status" value="1"/>
</dbReference>
<dbReference type="EMBL" id="JADBJN010000003">
    <property type="protein sequence ID" value="KAG5674017.1"/>
    <property type="molecule type" value="Genomic_DNA"/>
</dbReference>
<feature type="domain" description="Tudor" evidence="7">
    <location>
        <begin position="64"/>
        <end position="121"/>
    </location>
</feature>
<feature type="region of interest" description="Disordered" evidence="6">
    <location>
        <begin position="213"/>
        <end position="240"/>
    </location>
</feature>
<keyword evidence="9" id="KW-1185">Reference proteome</keyword>
<evidence type="ECO:0000313" key="9">
    <source>
        <dbReference type="Proteomes" id="UP001107558"/>
    </source>
</evidence>
<dbReference type="AlphaFoldDB" id="A0A9J6BVR8"/>
<protein>
    <recommendedName>
        <fullName evidence="7">Tudor domain-containing protein</fullName>
    </recommendedName>
</protein>
<comment type="similarity">
    <text evidence="2">Belongs to the SMN family.</text>
</comment>
<dbReference type="InterPro" id="IPR047313">
    <property type="entry name" value="SMN_C"/>
</dbReference>
<feature type="region of interest" description="Disordered" evidence="6">
    <location>
        <begin position="121"/>
        <end position="146"/>
    </location>
</feature>
<dbReference type="GO" id="GO:0008380">
    <property type="term" value="P:RNA splicing"/>
    <property type="evidence" value="ECO:0007669"/>
    <property type="project" value="UniProtKB-KW"/>
</dbReference>
<dbReference type="PANTHER" id="PTHR39267:SF1">
    <property type="entry name" value="SURVIVAL MOTOR NEURON PROTEIN"/>
    <property type="match status" value="1"/>
</dbReference>
<keyword evidence="5" id="KW-0539">Nucleus</keyword>
<dbReference type="PANTHER" id="PTHR39267">
    <property type="entry name" value="SURVIVAL MOTOR NEURON-LIKE PROTEIN 1"/>
    <property type="match status" value="1"/>
</dbReference>
<evidence type="ECO:0000259" key="7">
    <source>
        <dbReference type="SMART" id="SM00333"/>
    </source>
</evidence>
<dbReference type="GO" id="GO:0005634">
    <property type="term" value="C:nucleus"/>
    <property type="evidence" value="ECO:0007669"/>
    <property type="project" value="UniProtKB-SubCell"/>
</dbReference>
<keyword evidence="3" id="KW-0507">mRNA processing</keyword>
<dbReference type="Gene3D" id="2.30.30.140">
    <property type="match status" value="1"/>
</dbReference>
<dbReference type="SMART" id="SM00333">
    <property type="entry name" value="TUDOR"/>
    <property type="match status" value="1"/>
</dbReference>
<dbReference type="Proteomes" id="UP001107558">
    <property type="component" value="Chromosome 3"/>
</dbReference>
<name>A0A9J6BVR8_POLVA</name>
<keyword evidence="4" id="KW-0508">mRNA splicing</keyword>
<feature type="compositionally biased region" description="Basic and acidic residues" evidence="6">
    <location>
        <begin position="213"/>
        <end position="224"/>
    </location>
</feature>
<dbReference type="CDD" id="cd22852">
    <property type="entry name" value="SMN_C"/>
    <property type="match status" value="1"/>
</dbReference>
<comment type="caution">
    <text evidence="8">The sequence shown here is derived from an EMBL/GenBank/DDBJ whole genome shotgun (WGS) entry which is preliminary data.</text>
</comment>
<dbReference type="SUPFAM" id="SSF63748">
    <property type="entry name" value="Tudor/PWWP/MBT"/>
    <property type="match status" value="1"/>
</dbReference>
<dbReference type="InterPro" id="IPR049481">
    <property type="entry name" value="SMN_G2-BD"/>
</dbReference>
<proteinExistence type="inferred from homology"/>
<evidence type="ECO:0000256" key="6">
    <source>
        <dbReference type="SAM" id="MobiDB-lite"/>
    </source>
</evidence>
<dbReference type="InterPro" id="IPR040424">
    <property type="entry name" value="Smn1"/>
</dbReference>
<feature type="compositionally biased region" description="Polar residues" evidence="6">
    <location>
        <begin position="133"/>
        <end position="142"/>
    </location>
</feature>
<sequence length="240" mass="27718">MSNTLYTKSKNSTEHDDIWDDSLLIKAYEESVKLQNEEIAKKLAMKTNKKTESGKEESSSITNEEYKIGSFVRSTYKDGVDYEAEILSINENGTALIKYIGYNNEERVKVEDLANSWGEEYREQQKVDAENDNAASSNGDDANTQEEDLHNFVLNKSKKLQDKLPIPPMPPMPPGMFENSKDAEYMSAMLMSWYMSGYYTGLYQGRKEIISQQEDKSNKEFVKQDRKRQRRHNSNVNNEK</sequence>
<evidence type="ECO:0000256" key="3">
    <source>
        <dbReference type="ARBA" id="ARBA00022664"/>
    </source>
</evidence>
<gene>
    <name evidence="8" type="ORF">PVAND_004010</name>
</gene>
<evidence type="ECO:0000256" key="5">
    <source>
        <dbReference type="ARBA" id="ARBA00023242"/>
    </source>
</evidence>
<reference evidence="8" key="1">
    <citation type="submission" date="2021-03" db="EMBL/GenBank/DDBJ databases">
        <title>Chromosome level genome of the anhydrobiotic midge Polypedilum vanderplanki.</title>
        <authorList>
            <person name="Yoshida Y."/>
            <person name="Kikawada T."/>
            <person name="Gusev O."/>
        </authorList>
    </citation>
    <scope>NUCLEOTIDE SEQUENCE</scope>
    <source>
        <strain evidence="8">NIAS01</strain>
        <tissue evidence="8">Whole body or cell culture</tissue>
    </source>
</reference>
<accession>A0A9J6BVR8</accession>
<evidence type="ECO:0000256" key="4">
    <source>
        <dbReference type="ARBA" id="ARBA00023187"/>
    </source>
</evidence>
<evidence type="ECO:0000256" key="1">
    <source>
        <dbReference type="ARBA" id="ARBA00004123"/>
    </source>
</evidence>
<dbReference type="InterPro" id="IPR002999">
    <property type="entry name" value="Tudor"/>
</dbReference>
<evidence type="ECO:0000256" key="2">
    <source>
        <dbReference type="ARBA" id="ARBA00005371"/>
    </source>
</evidence>
<dbReference type="OrthoDB" id="197400at2759"/>